<feature type="compositionally biased region" description="Low complexity" evidence="1">
    <location>
        <begin position="11"/>
        <end position="21"/>
    </location>
</feature>
<reference evidence="2 3" key="1">
    <citation type="submission" date="2024-02" db="EMBL/GenBank/DDBJ databases">
        <authorList>
            <person name="Vignale AGUSTIN F."/>
            <person name="Sosa J E."/>
            <person name="Modenutti C."/>
        </authorList>
    </citation>
    <scope>NUCLEOTIDE SEQUENCE [LARGE SCALE GENOMIC DNA]</scope>
</reference>
<dbReference type="AlphaFoldDB" id="A0ABC8RBP4"/>
<keyword evidence="3" id="KW-1185">Reference proteome</keyword>
<organism evidence="2 3">
    <name type="scientific">Ilex paraguariensis</name>
    <name type="common">yerba mate</name>
    <dbReference type="NCBI Taxonomy" id="185542"/>
    <lineage>
        <taxon>Eukaryota</taxon>
        <taxon>Viridiplantae</taxon>
        <taxon>Streptophyta</taxon>
        <taxon>Embryophyta</taxon>
        <taxon>Tracheophyta</taxon>
        <taxon>Spermatophyta</taxon>
        <taxon>Magnoliopsida</taxon>
        <taxon>eudicotyledons</taxon>
        <taxon>Gunneridae</taxon>
        <taxon>Pentapetalae</taxon>
        <taxon>asterids</taxon>
        <taxon>campanulids</taxon>
        <taxon>Aquifoliales</taxon>
        <taxon>Aquifoliaceae</taxon>
        <taxon>Ilex</taxon>
    </lineage>
</organism>
<name>A0ABC8RBP4_9AQUA</name>
<protein>
    <submittedName>
        <fullName evidence="2">Uncharacterized protein</fullName>
    </submittedName>
</protein>
<dbReference type="Proteomes" id="UP001642360">
    <property type="component" value="Unassembled WGS sequence"/>
</dbReference>
<proteinExistence type="predicted"/>
<evidence type="ECO:0000313" key="3">
    <source>
        <dbReference type="Proteomes" id="UP001642360"/>
    </source>
</evidence>
<accession>A0ABC8RBP4</accession>
<dbReference type="EMBL" id="CAUOFW020001036">
    <property type="protein sequence ID" value="CAK9140394.1"/>
    <property type="molecule type" value="Genomic_DNA"/>
</dbReference>
<gene>
    <name evidence="2" type="ORF">ILEXP_LOCUS7838</name>
</gene>
<sequence length="74" mass="8140">MITMENTAAQSSDDSLSSSSSVDDELDEHMDNATGPLCACGAGHISVFRARTTRNDGSYFYRYPFGKDHRNAFI</sequence>
<evidence type="ECO:0000256" key="1">
    <source>
        <dbReference type="SAM" id="MobiDB-lite"/>
    </source>
</evidence>
<feature type="compositionally biased region" description="Polar residues" evidence="1">
    <location>
        <begin position="1"/>
        <end position="10"/>
    </location>
</feature>
<feature type="region of interest" description="Disordered" evidence="1">
    <location>
        <begin position="1"/>
        <end position="30"/>
    </location>
</feature>
<evidence type="ECO:0000313" key="2">
    <source>
        <dbReference type="EMBL" id="CAK9140394.1"/>
    </source>
</evidence>
<comment type="caution">
    <text evidence="2">The sequence shown here is derived from an EMBL/GenBank/DDBJ whole genome shotgun (WGS) entry which is preliminary data.</text>
</comment>